<dbReference type="RefSeq" id="WP_076475936.1">
    <property type="nucleotide sequence ID" value="NZ_FTNT01000001.1"/>
</dbReference>
<reference evidence="8 9" key="1">
    <citation type="submission" date="2017-01" db="EMBL/GenBank/DDBJ databases">
        <authorList>
            <person name="Mah S.A."/>
            <person name="Swanson W.J."/>
            <person name="Moy G.W."/>
            <person name="Vacquier V.D."/>
        </authorList>
    </citation>
    <scope>NUCLEOTIDE SEQUENCE [LARGE SCALE GENOMIC DNA]</scope>
    <source>
        <strain evidence="8 9">CPCC 203464</strain>
    </source>
</reference>
<evidence type="ECO:0000256" key="1">
    <source>
        <dbReference type="ARBA" id="ARBA00004141"/>
    </source>
</evidence>
<keyword evidence="5 7" id="KW-0472">Membrane</keyword>
<feature type="transmembrane region" description="Helical" evidence="7">
    <location>
        <begin position="102"/>
        <end position="122"/>
    </location>
</feature>
<dbReference type="AlphaFoldDB" id="A0A1N7CUR3"/>
<keyword evidence="9" id="KW-1185">Reference proteome</keyword>
<feature type="transmembrane region" description="Helical" evidence="7">
    <location>
        <begin position="65"/>
        <end position="90"/>
    </location>
</feature>
<evidence type="ECO:0000313" key="8">
    <source>
        <dbReference type="EMBL" id="SIR67204.1"/>
    </source>
</evidence>
<feature type="transmembrane region" description="Helical" evidence="7">
    <location>
        <begin position="26"/>
        <end position="45"/>
    </location>
</feature>
<dbReference type="InterPro" id="IPR037294">
    <property type="entry name" value="ABC_BtuC-like"/>
</dbReference>
<feature type="transmembrane region" description="Helical" evidence="7">
    <location>
        <begin position="227"/>
        <end position="249"/>
    </location>
</feature>
<proteinExistence type="inferred from homology"/>
<evidence type="ECO:0000256" key="7">
    <source>
        <dbReference type="SAM" id="Phobius"/>
    </source>
</evidence>
<dbReference type="Pfam" id="PF00950">
    <property type="entry name" value="ABC-3"/>
    <property type="match status" value="1"/>
</dbReference>
<accession>A0A1N7CUR3</accession>
<gene>
    <name evidence="8" type="ORF">SAMN05445060_0369</name>
</gene>
<feature type="transmembrane region" description="Helical" evidence="7">
    <location>
        <begin position="142"/>
        <end position="167"/>
    </location>
</feature>
<comment type="subcellular location">
    <subcellularLocation>
        <location evidence="6">Cell membrane</location>
        <topology evidence="6">Multi-pass membrane protein</topology>
    </subcellularLocation>
    <subcellularLocation>
        <location evidence="1">Membrane</location>
        <topology evidence="1">Multi-pass membrane protein</topology>
    </subcellularLocation>
</comment>
<evidence type="ECO:0000256" key="6">
    <source>
        <dbReference type="RuleBase" id="RU003943"/>
    </source>
</evidence>
<evidence type="ECO:0000256" key="5">
    <source>
        <dbReference type="ARBA" id="ARBA00023136"/>
    </source>
</evidence>
<dbReference type="STRING" id="1344003.SAMN05445060_0369"/>
<keyword evidence="6" id="KW-0813">Transport</keyword>
<dbReference type="GO" id="GO:0055085">
    <property type="term" value="P:transmembrane transport"/>
    <property type="evidence" value="ECO:0007669"/>
    <property type="project" value="InterPro"/>
</dbReference>
<dbReference type="InterPro" id="IPR001626">
    <property type="entry name" value="ABC_TroCD"/>
</dbReference>
<sequence length="296" mass="30259">MSASLSSFFDFATTDSLLQRDFVQSALLACGLLGLLGGVLGPMVVSRQMSFAVHGSSELSFTGAAAALLLGVSVNVGGIVGSVVAALIFGLLGNRLRERDSVIGVVMAFGLGLATLFIALYGRTGTGFALLTGQVVSIQSSGLTMVVVTTVVVLVGMAIIYRPLLFASTDPVVAEARGVPMRLLSVVFAVLLGAAVAQGVQIIGALLVISLMITPAAAASRVSANPTVVLILSVVFAELAALGGVVLSLAPGLPVSVFITTIAFVIYVVCRVLGHRRIRGRGRSSTEPEPQVVAAH</sequence>
<keyword evidence="4 7" id="KW-1133">Transmembrane helix</keyword>
<feature type="transmembrane region" description="Helical" evidence="7">
    <location>
        <begin position="179"/>
        <end position="196"/>
    </location>
</feature>
<feature type="transmembrane region" description="Helical" evidence="7">
    <location>
        <begin position="255"/>
        <end position="274"/>
    </location>
</feature>
<dbReference type="EMBL" id="FTNT01000001">
    <property type="protein sequence ID" value="SIR67204.1"/>
    <property type="molecule type" value="Genomic_DNA"/>
</dbReference>
<evidence type="ECO:0000256" key="3">
    <source>
        <dbReference type="ARBA" id="ARBA00022692"/>
    </source>
</evidence>
<dbReference type="GO" id="GO:0043190">
    <property type="term" value="C:ATP-binding cassette (ABC) transporter complex"/>
    <property type="evidence" value="ECO:0007669"/>
    <property type="project" value="InterPro"/>
</dbReference>
<keyword evidence="3 6" id="KW-0812">Transmembrane</keyword>
<dbReference type="OrthoDB" id="2375762at2"/>
<organism evidence="8 9">
    <name type="scientific">Williamsia sterculiae</name>
    <dbReference type="NCBI Taxonomy" id="1344003"/>
    <lineage>
        <taxon>Bacteria</taxon>
        <taxon>Bacillati</taxon>
        <taxon>Actinomycetota</taxon>
        <taxon>Actinomycetes</taxon>
        <taxon>Mycobacteriales</taxon>
        <taxon>Nocardiaceae</taxon>
        <taxon>Williamsia</taxon>
    </lineage>
</organism>
<protein>
    <submittedName>
        <fullName evidence="8">Zinc/manganese transport system permease protein</fullName>
    </submittedName>
</protein>
<dbReference type="SUPFAM" id="SSF81345">
    <property type="entry name" value="ABC transporter involved in vitamin B12 uptake, BtuC"/>
    <property type="match status" value="1"/>
</dbReference>
<evidence type="ECO:0000256" key="4">
    <source>
        <dbReference type="ARBA" id="ARBA00022989"/>
    </source>
</evidence>
<dbReference type="Proteomes" id="UP000186218">
    <property type="component" value="Unassembled WGS sequence"/>
</dbReference>
<evidence type="ECO:0000256" key="2">
    <source>
        <dbReference type="ARBA" id="ARBA00008034"/>
    </source>
</evidence>
<comment type="similarity">
    <text evidence="2 6">Belongs to the ABC-3 integral membrane protein family.</text>
</comment>
<dbReference type="Gene3D" id="1.10.3470.10">
    <property type="entry name" value="ABC transporter involved in vitamin B12 uptake, BtuC"/>
    <property type="match status" value="1"/>
</dbReference>
<dbReference type="PANTHER" id="PTHR30477:SF0">
    <property type="entry name" value="METAL TRANSPORT SYSTEM MEMBRANE PROTEIN TM_0125-RELATED"/>
    <property type="match status" value="1"/>
</dbReference>
<evidence type="ECO:0000313" key="9">
    <source>
        <dbReference type="Proteomes" id="UP000186218"/>
    </source>
</evidence>
<dbReference type="PANTHER" id="PTHR30477">
    <property type="entry name" value="ABC-TRANSPORTER METAL-BINDING PROTEIN"/>
    <property type="match status" value="1"/>
</dbReference>
<name>A0A1N7CUR3_9NOCA</name>